<accession>A0ACC2G475</accession>
<protein>
    <submittedName>
        <fullName evidence="1">Uncharacterized protein</fullName>
    </submittedName>
</protein>
<gene>
    <name evidence="1" type="ORF">DPEC_G00221850</name>
</gene>
<evidence type="ECO:0000313" key="2">
    <source>
        <dbReference type="Proteomes" id="UP001157502"/>
    </source>
</evidence>
<dbReference type="EMBL" id="CM055745">
    <property type="protein sequence ID" value="KAJ7998356.1"/>
    <property type="molecule type" value="Genomic_DNA"/>
</dbReference>
<sequence length="131" mass="14261">MECGPRPSPSPCENDPINSVSPGPPVARLPLRDADLIPSVTSKATLSYPCCPGNRLRMPLWRACGAGIIPSFLLLSRHTEGWDNSRAEGLSIRVIEIDHLKGPFSASSDLLPSDWLSVETSEFNALIETRH</sequence>
<comment type="caution">
    <text evidence="1">The sequence shown here is derived from an EMBL/GenBank/DDBJ whole genome shotgun (WGS) entry which is preliminary data.</text>
</comment>
<name>A0ACC2G475_DALPE</name>
<organism evidence="1 2">
    <name type="scientific">Dallia pectoralis</name>
    <name type="common">Alaska blackfish</name>
    <dbReference type="NCBI Taxonomy" id="75939"/>
    <lineage>
        <taxon>Eukaryota</taxon>
        <taxon>Metazoa</taxon>
        <taxon>Chordata</taxon>
        <taxon>Craniata</taxon>
        <taxon>Vertebrata</taxon>
        <taxon>Euteleostomi</taxon>
        <taxon>Actinopterygii</taxon>
        <taxon>Neopterygii</taxon>
        <taxon>Teleostei</taxon>
        <taxon>Protacanthopterygii</taxon>
        <taxon>Esociformes</taxon>
        <taxon>Umbridae</taxon>
        <taxon>Dallia</taxon>
    </lineage>
</organism>
<evidence type="ECO:0000313" key="1">
    <source>
        <dbReference type="EMBL" id="KAJ7998356.1"/>
    </source>
</evidence>
<proteinExistence type="predicted"/>
<dbReference type="Proteomes" id="UP001157502">
    <property type="component" value="Chromosome 18"/>
</dbReference>
<reference evidence="1" key="1">
    <citation type="submission" date="2021-05" db="EMBL/GenBank/DDBJ databases">
        <authorList>
            <person name="Pan Q."/>
            <person name="Jouanno E."/>
            <person name="Zahm M."/>
            <person name="Klopp C."/>
            <person name="Cabau C."/>
            <person name="Louis A."/>
            <person name="Berthelot C."/>
            <person name="Parey E."/>
            <person name="Roest Crollius H."/>
            <person name="Montfort J."/>
            <person name="Robinson-Rechavi M."/>
            <person name="Bouchez O."/>
            <person name="Lampietro C."/>
            <person name="Lopez Roques C."/>
            <person name="Donnadieu C."/>
            <person name="Postlethwait J."/>
            <person name="Bobe J."/>
            <person name="Dillon D."/>
            <person name="Chandos A."/>
            <person name="von Hippel F."/>
            <person name="Guiguen Y."/>
        </authorList>
    </citation>
    <scope>NUCLEOTIDE SEQUENCE</scope>
    <source>
        <strain evidence="1">YG-Jan2019</strain>
    </source>
</reference>
<keyword evidence="2" id="KW-1185">Reference proteome</keyword>